<feature type="signal peptide" evidence="2">
    <location>
        <begin position="1"/>
        <end position="19"/>
    </location>
</feature>
<sequence length="159" mass="17366">MRILLIFTLLSITAPPTTAFTSSTPSSPSSPSSSSSATGIGFPGYIWIIIVFFIVGGLLATIRPFIWKYWETHPPKDSSFLVSIFGIRPQGQQRQQGTPNVHINQLRLGDAEAFRGQVGCIIPPPSPGFSQKPPSSWTGLEHLPREAPMGYPYQMPIPT</sequence>
<evidence type="ECO:0000313" key="4">
    <source>
        <dbReference type="Proteomes" id="UP001557470"/>
    </source>
</evidence>
<protein>
    <recommendedName>
        <fullName evidence="5">ATP synthase F0 subunit 8</fullName>
    </recommendedName>
</protein>
<proteinExistence type="predicted"/>
<name>A0ABD0X8Z6_UMBPY</name>
<evidence type="ECO:0000256" key="1">
    <source>
        <dbReference type="SAM" id="Phobius"/>
    </source>
</evidence>
<keyword evidence="1" id="KW-0812">Transmembrane</keyword>
<evidence type="ECO:0000313" key="3">
    <source>
        <dbReference type="EMBL" id="KAL1005458.1"/>
    </source>
</evidence>
<keyword evidence="1" id="KW-0472">Membrane</keyword>
<evidence type="ECO:0000256" key="2">
    <source>
        <dbReference type="SAM" id="SignalP"/>
    </source>
</evidence>
<feature type="transmembrane region" description="Helical" evidence="1">
    <location>
        <begin position="45"/>
        <end position="66"/>
    </location>
</feature>
<gene>
    <name evidence="3" type="ORF">UPYG_G00059390</name>
</gene>
<keyword evidence="4" id="KW-1185">Reference proteome</keyword>
<keyword evidence="2" id="KW-0732">Signal</keyword>
<dbReference type="Proteomes" id="UP001557470">
    <property type="component" value="Unassembled WGS sequence"/>
</dbReference>
<dbReference type="AlphaFoldDB" id="A0ABD0X8Z6"/>
<keyword evidence="1" id="KW-1133">Transmembrane helix</keyword>
<feature type="chain" id="PRO_5044811284" description="ATP synthase F0 subunit 8" evidence="2">
    <location>
        <begin position="20"/>
        <end position="159"/>
    </location>
</feature>
<accession>A0ABD0X8Z6</accession>
<reference evidence="3 4" key="1">
    <citation type="submission" date="2024-06" db="EMBL/GenBank/DDBJ databases">
        <authorList>
            <person name="Pan Q."/>
            <person name="Wen M."/>
            <person name="Jouanno E."/>
            <person name="Zahm M."/>
            <person name="Klopp C."/>
            <person name="Cabau C."/>
            <person name="Louis A."/>
            <person name="Berthelot C."/>
            <person name="Parey E."/>
            <person name="Roest Crollius H."/>
            <person name="Montfort J."/>
            <person name="Robinson-Rechavi M."/>
            <person name="Bouchez O."/>
            <person name="Lampietro C."/>
            <person name="Lopez Roques C."/>
            <person name="Donnadieu C."/>
            <person name="Postlethwait J."/>
            <person name="Bobe J."/>
            <person name="Verreycken H."/>
            <person name="Guiguen Y."/>
        </authorList>
    </citation>
    <scope>NUCLEOTIDE SEQUENCE [LARGE SCALE GENOMIC DNA]</scope>
    <source>
        <strain evidence="3">Up_M1</strain>
        <tissue evidence="3">Testis</tissue>
    </source>
</reference>
<organism evidence="3 4">
    <name type="scientific">Umbra pygmaea</name>
    <name type="common">Eastern mudminnow</name>
    <dbReference type="NCBI Taxonomy" id="75934"/>
    <lineage>
        <taxon>Eukaryota</taxon>
        <taxon>Metazoa</taxon>
        <taxon>Chordata</taxon>
        <taxon>Craniata</taxon>
        <taxon>Vertebrata</taxon>
        <taxon>Euteleostomi</taxon>
        <taxon>Actinopterygii</taxon>
        <taxon>Neopterygii</taxon>
        <taxon>Teleostei</taxon>
        <taxon>Protacanthopterygii</taxon>
        <taxon>Esociformes</taxon>
        <taxon>Umbridae</taxon>
        <taxon>Umbra</taxon>
    </lineage>
</organism>
<evidence type="ECO:0008006" key="5">
    <source>
        <dbReference type="Google" id="ProtNLM"/>
    </source>
</evidence>
<dbReference type="EMBL" id="JAGEUA010000002">
    <property type="protein sequence ID" value="KAL1005458.1"/>
    <property type="molecule type" value="Genomic_DNA"/>
</dbReference>
<comment type="caution">
    <text evidence="3">The sequence shown here is derived from an EMBL/GenBank/DDBJ whole genome shotgun (WGS) entry which is preliminary data.</text>
</comment>